<evidence type="ECO:0000259" key="1">
    <source>
        <dbReference type="Pfam" id="PF00534"/>
    </source>
</evidence>
<dbReference type="EMBL" id="JAAEDK010000081">
    <property type="protein sequence ID" value="MBR0662124.1"/>
    <property type="molecule type" value="Genomic_DNA"/>
</dbReference>
<dbReference type="Pfam" id="PF00534">
    <property type="entry name" value="Glycos_transf_1"/>
    <property type="match status" value="1"/>
</dbReference>
<evidence type="ECO:0000313" key="5">
    <source>
        <dbReference type="Proteomes" id="UP000746741"/>
    </source>
</evidence>
<dbReference type="GO" id="GO:0016757">
    <property type="term" value="F:glycosyltransferase activity"/>
    <property type="evidence" value="ECO:0007669"/>
    <property type="project" value="InterPro"/>
</dbReference>
<sequence>MLFVVTHSAGGGTQELWANLTEGFRGRGHQARLVALYPHQDSAPAGTAGEDWQYLVKQRPTSLAGMAGLLHALVRLLRREAPDVVLTAMPAANALLPLAATLAGGRSRVVISHHALVDTYAPLLKRLDALFARLPRVSTVVCVSDAVAASLDGSAASYGSKRRTIHNALPPSVEARLAGLSRGLDRQRARGRSVVATGRLAAQKNYPVLVRAAAEIPDVDIQVVGAGPDEAALKALAQELGVTDKVRFLGHRPREEALARLANGDIFVQPSLFEGHSLALIEAAKLGLPLIVSDVPVQIEGITAADGQRCGIAVDPHDPAALAAAVRGLLDEPKQYGQWSELARHLGSSSTFDTMLDQYEALL</sequence>
<gene>
    <name evidence="4" type="ORF">GWK15_25070</name>
    <name evidence="3" type="ORF">GXW75_22915</name>
</gene>
<evidence type="ECO:0000313" key="3">
    <source>
        <dbReference type="EMBL" id="MBR0662124.1"/>
    </source>
</evidence>
<reference evidence="3" key="1">
    <citation type="submission" date="2020-01" db="EMBL/GenBank/DDBJ databases">
        <authorList>
            <person name="Rat A."/>
        </authorList>
    </citation>
    <scope>NUCLEOTIDE SEQUENCE</scope>
    <source>
        <strain evidence="3">LMG 31161</strain>
    </source>
</reference>
<evidence type="ECO:0000313" key="6">
    <source>
        <dbReference type="Proteomes" id="UP001138708"/>
    </source>
</evidence>
<dbReference type="Proteomes" id="UP000746741">
    <property type="component" value="Unassembled WGS sequence"/>
</dbReference>
<evidence type="ECO:0000313" key="4">
    <source>
        <dbReference type="EMBL" id="NKE20251.1"/>
    </source>
</evidence>
<keyword evidence="5" id="KW-1185">Reference proteome</keyword>
<dbReference type="SUPFAM" id="SSF53756">
    <property type="entry name" value="UDP-Glycosyltransferase/glycogen phosphorylase"/>
    <property type="match status" value="1"/>
</dbReference>
<feature type="domain" description="Glycosyltransferase subfamily 4-like N-terminal" evidence="2">
    <location>
        <begin position="11"/>
        <end position="169"/>
    </location>
</feature>
<accession>A0A9X9WP64</accession>
<dbReference type="InterPro" id="IPR001296">
    <property type="entry name" value="Glyco_trans_1"/>
</dbReference>
<name>A0A9X9WP64_9PROT</name>
<dbReference type="Pfam" id="PF13439">
    <property type="entry name" value="Glyco_transf_4"/>
    <property type="match status" value="1"/>
</dbReference>
<evidence type="ECO:0000259" key="2">
    <source>
        <dbReference type="Pfam" id="PF13439"/>
    </source>
</evidence>
<dbReference type="AlphaFoldDB" id="A0A9X9WP64"/>
<proteinExistence type="predicted"/>
<dbReference type="Proteomes" id="UP001138708">
    <property type="component" value="Unassembled WGS sequence"/>
</dbReference>
<comment type="caution">
    <text evidence="3">The sequence shown here is derived from an EMBL/GenBank/DDBJ whole genome shotgun (WGS) entry which is preliminary data.</text>
</comment>
<protein>
    <submittedName>
        <fullName evidence="3">Glycosyltransferase</fullName>
    </submittedName>
</protein>
<reference evidence="3" key="3">
    <citation type="journal article" date="2021" name="Syst. Appl. Microbiol.">
        <title>Roseomonas hellenica sp. nov., isolated from roots of wild-growing Alkanna tinctoria.</title>
        <authorList>
            <person name="Rat A."/>
            <person name="Naranjo H.D."/>
            <person name="Lebbe L."/>
            <person name="Cnockaert M."/>
            <person name="Krigas N."/>
            <person name="Grigoriadou K."/>
            <person name="Maloupa E."/>
            <person name="Willems A."/>
        </authorList>
    </citation>
    <scope>NUCLEOTIDE SEQUENCE</scope>
    <source>
        <strain evidence="3">LMG 31161</strain>
    </source>
</reference>
<dbReference type="Gene3D" id="3.40.50.2000">
    <property type="entry name" value="Glycogen Phosphorylase B"/>
    <property type="match status" value="2"/>
</dbReference>
<reference evidence="4 5" key="2">
    <citation type="submission" date="2020-02" db="EMBL/GenBank/DDBJ databases">
        <authorList>
            <person name="Sun Q."/>
            <person name="Inoue M."/>
        </authorList>
    </citation>
    <scope>NUCLEOTIDE SEQUENCE [LARGE SCALE GENOMIC DNA]</scope>
    <source>
        <strain evidence="4 5">KCTC 22478</strain>
    </source>
</reference>
<dbReference type="EMBL" id="JAAVUP010000025">
    <property type="protein sequence ID" value="NKE20251.1"/>
    <property type="molecule type" value="Genomic_DNA"/>
</dbReference>
<feature type="domain" description="Glycosyl transferase family 1" evidence="1">
    <location>
        <begin position="194"/>
        <end position="344"/>
    </location>
</feature>
<dbReference type="InterPro" id="IPR028098">
    <property type="entry name" value="Glyco_trans_4-like_N"/>
</dbReference>
<organism evidence="3 6">
    <name type="scientific">Neoroseomonas oryzicola</name>
    <dbReference type="NCBI Taxonomy" id="535904"/>
    <lineage>
        <taxon>Bacteria</taxon>
        <taxon>Pseudomonadati</taxon>
        <taxon>Pseudomonadota</taxon>
        <taxon>Alphaproteobacteria</taxon>
        <taxon>Acetobacterales</taxon>
        <taxon>Acetobacteraceae</taxon>
        <taxon>Neoroseomonas</taxon>
    </lineage>
</organism>
<dbReference type="PANTHER" id="PTHR12526">
    <property type="entry name" value="GLYCOSYLTRANSFERASE"/>
    <property type="match status" value="1"/>
</dbReference>